<organism evidence="1 2">
    <name type="scientific">Janthinobacterium svalbardensis</name>
    <dbReference type="NCBI Taxonomy" id="368607"/>
    <lineage>
        <taxon>Bacteria</taxon>
        <taxon>Pseudomonadati</taxon>
        <taxon>Pseudomonadota</taxon>
        <taxon>Betaproteobacteria</taxon>
        <taxon>Burkholderiales</taxon>
        <taxon>Oxalobacteraceae</taxon>
        <taxon>Janthinobacterium</taxon>
    </lineage>
</organism>
<reference evidence="1 2" key="1">
    <citation type="submission" date="2017-09" db="EMBL/GenBank/DDBJ databases">
        <title>Complete genome sequence of Janthinobacterium svalbardensis PAMC 27463.</title>
        <authorList>
            <person name="Cho Y.-J."/>
            <person name="Cho A."/>
            <person name="Kim O.-S."/>
            <person name="Lee J.-I."/>
        </authorList>
    </citation>
    <scope>NUCLEOTIDE SEQUENCE [LARGE SCALE GENOMIC DNA]</scope>
    <source>
        <strain evidence="1 2">PAMC 27463</strain>
    </source>
</reference>
<gene>
    <name evidence="1" type="ORF">CNX70_05800</name>
</gene>
<dbReference type="Proteomes" id="UP000218437">
    <property type="component" value="Chromosome"/>
</dbReference>
<proteinExistence type="predicted"/>
<dbReference type="AlphaFoldDB" id="A0A290WS94"/>
<accession>A0A290WS94</accession>
<protein>
    <recommendedName>
        <fullName evidence="3">DUF2867 domain-containing protein</fullName>
    </recommendedName>
</protein>
<keyword evidence="2" id="KW-1185">Reference proteome</keyword>
<evidence type="ECO:0000313" key="1">
    <source>
        <dbReference type="EMBL" id="ATD59755.1"/>
    </source>
</evidence>
<dbReference type="Pfam" id="PF11066">
    <property type="entry name" value="DUF2867"/>
    <property type="match status" value="1"/>
</dbReference>
<evidence type="ECO:0000313" key="2">
    <source>
        <dbReference type="Proteomes" id="UP000218437"/>
    </source>
</evidence>
<sequence>MKHAGPCDHDASIPSARARLQTWNARQSKQCSPTITHFTERVLFMTNEANKVFFIAAPAAAMSASGLTRIDFSDGYSGQGDRTYVDAEQAGRAVFAEPHRMLTWLIILRNGIVAPLGLKKSISFSDRGLGKIGMFPIISSTGTEVVVGGDDKHLDFRIWISIQPSLKGSEVTVSTLVKINNLFGRVYLFIIMPFHKLLTRSLLERAVNRRDKVQRKP</sequence>
<dbReference type="InterPro" id="IPR021295">
    <property type="entry name" value="DUF2867"/>
</dbReference>
<name>A0A290WS94_9BURK</name>
<dbReference type="EMBL" id="CP023422">
    <property type="protein sequence ID" value="ATD59755.1"/>
    <property type="molecule type" value="Genomic_DNA"/>
</dbReference>
<dbReference type="KEGG" id="jsv:CNX70_05800"/>
<evidence type="ECO:0008006" key="3">
    <source>
        <dbReference type="Google" id="ProtNLM"/>
    </source>
</evidence>